<dbReference type="AlphaFoldDB" id="A0A668S0M6"/>
<keyword evidence="2 6" id="KW-0396">Initiation factor</keyword>
<dbReference type="Proteomes" id="UP000472276">
    <property type="component" value="Unassembled WGS sequence"/>
</dbReference>
<reference evidence="9" key="2">
    <citation type="submission" date="2025-09" db="UniProtKB">
        <authorList>
            <consortium name="Ensembl"/>
        </authorList>
    </citation>
    <scope>IDENTIFICATION</scope>
</reference>
<comment type="function">
    <text evidence="5">Component of the eukaryotic translation initiation factor 3 (eIF-3) complex, which is required for several steps in the initiation of protein synthesis. The eIF-3 complex associates with the 40S ribosome and facilitates the recruitment of eIF-1, eIF-1A, eIF-2:GTP:methionyl-tRNAi and eIF-5 to form the 43S pre-initiation complex (43S PIC). The eIF-3 complex stimulates mRNA recruitment to the 43S PIC and scanning of the mRNA for AUG recognition. The eIF-3 complex is also required for disassembly and recycling of post-termination ribosomal complexes and subsequently prevents premature joining of the 40S and 60S ribosomal subunits prior to initiation. The eIF-3 complex specifically targets and initiates translation of a subset of mRNAs involved in cell proliferation, including cell cycling, differentiation and apoptosis, and uses different modes of RNA stem-loop binding to exert either translational activation or repression.</text>
</comment>
<dbReference type="Pfam" id="PF01399">
    <property type="entry name" value="PCI"/>
    <property type="match status" value="1"/>
</dbReference>
<gene>
    <name evidence="6" type="primary">EIF3C</name>
    <name evidence="6" type="synonym">EIF3S8</name>
    <name evidence="9" type="synonym">LOC116327659</name>
</gene>
<protein>
    <recommendedName>
        <fullName evidence="6">Eukaryotic translation initiation factor 3 subunit C</fullName>
        <shortName evidence="6">eIF3c</shortName>
    </recommendedName>
    <alternativeName>
        <fullName evidence="6">Eukaryotic translation initiation factor 3 subunit 8</fullName>
    </alternativeName>
</protein>
<evidence type="ECO:0000256" key="1">
    <source>
        <dbReference type="ARBA" id="ARBA00022490"/>
    </source>
</evidence>
<dbReference type="GO" id="GO:0005852">
    <property type="term" value="C:eukaryotic translation initiation factor 3 complex"/>
    <property type="evidence" value="ECO:0007669"/>
    <property type="project" value="UniProtKB-UniRule"/>
</dbReference>
<dbReference type="SUPFAM" id="SSF46785">
    <property type="entry name" value="Winged helix' DNA-binding domain"/>
    <property type="match status" value="1"/>
</dbReference>
<dbReference type="PANTHER" id="PTHR13937:SF0">
    <property type="entry name" value="EUKARYOTIC TRANSLATION INITIATION FACTOR 3 SUBUNIT C-RELATED"/>
    <property type="match status" value="1"/>
</dbReference>
<dbReference type="GO" id="GO:0001732">
    <property type="term" value="P:formation of cytoplasmic translation initiation complex"/>
    <property type="evidence" value="ECO:0007669"/>
    <property type="project" value="UniProtKB-UniRule"/>
</dbReference>
<dbReference type="GO" id="GO:0033290">
    <property type="term" value="C:eukaryotic 48S preinitiation complex"/>
    <property type="evidence" value="ECO:0007669"/>
    <property type="project" value="UniProtKB-UniRule"/>
</dbReference>
<evidence type="ECO:0000313" key="10">
    <source>
        <dbReference type="Proteomes" id="UP000472276"/>
    </source>
</evidence>
<feature type="compositionally biased region" description="Acidic residues" evidence="7">
    <location>
        <begin position="11"/>
        <end position="21"/>
    </location>
</feature>
<evidence type="ECO:0000256" key="5">
    <source>
        <dbReference type="ARBA" id="ARBA00057041"/>
    </source>
</evidence>
<feature type="compositionally biased region" description="Basic and acidic residues" evidence="7">
    <location>
        <begin position="192"/>
        <end position="202"/>
    </location>
</feature>
<evidence type="ECO:0000259" key="8">
    <source>
        <dbReference type="PROSITE" id="PS50250"/>
    </source>
</evidence>
<dbReference type="InterPro" id="IPR036388">
    <property type="entry name" value="WH-like_DNA-bd_sf"/>
</dbReference>
<evidence type="ECO:0000256" key="2">
    <source>
        <dbReference type="ARBA" id="ARBA00022540"/>
    </source>
</evidence>
<evidence type="ECO:0000313" key="9">
    <source>
        <dbReference type="Ensembl" id="ENSOABP00000008015.2"/>
    </source>
</evidence>
<name>A0A668S0M6_OREAU</name>
<sequence length="840" mass="97242">MSRFFARSDSESEESSSDDEITDKAPGATFKQSLLLSDDEEDTKRVVRSAKDKRFEELTNLIKTIRNAMKIRDMSKCLEEFEQLCRAFLKSKNIVDKEGIPPFYIRLLADLEDYLNQLWEDKEGKKKMNKNNAKALSTLRQKIRKYNRDFESEIAAYKEVKSKTKASFVVPAVLMQSLNVLLPNTASVLRAQDTEKPGVRKEERKKKPKQKEQIEEEAEEEGGWEKVNRGVPLVKEKPKMFAKGTEINTAVVVKKLNEILQARGKKGTDRAAQIELFHALAAIAAENNLGQGILVKIKFNIIASLYDYNPNLAAFMKPDMWKKCLDCIDELLDILFEHNNIFIGENIAEDSENLAVSDQPFRVRGCILTLVERMDEEFTKIMQNTDPHSQEYVDNLKDEGRVCGIVDRLLTYLENKGSTEEICRVYLRRIMHTYYKFDYKAHRRSLGLQGETKSKGESEGEDSAVIMDRLCKFIYAKDRTDRIRTCAILCHIYHHALHSRWYQARDLMLMSHLQDNIQHADPPVQILYNRTMVQLGICAFRQGMIKDAHNALLDIQSSGRAKELLGQGLLMRNMQERNAEQEKIEKRRQVPFHMHINLELLECVYLVSAMLLEIPYMAAHEFDARRRMISKQFHHQLRVGERQPLLGPPESMREHVVAASKAMKMGDWRTCHSFIINEKMNSKVWDLFPEIQRVREMLVRKIQEESLRTYLFTYSSVYDSISMATLSEMFELEMPTVHSIISKMIINEELMASLDQPTQTVMMHRTEPTSLQNMALKLAEKLGNLVENNERVSDLKQGIYGGYFNRDDCCLCTTTDQKSYQQKQSGYQRGGYRNQNQGNY</sequence>
<keyword evidence="1 6" id="KW-0963">Cytoplasm</keyword>
<evidence type="ECO:0000256" key="3">
    <source>
        <dbReference type="ARBA" id="ARBA00022553"/>
    </source>
</evidence>
<comment type="subcellular location">
    <subcellularLocation>
        <location evidence="6">Cytoplasm</location>
    </subcellularLocation>
</comment>
<keyword evidence="3" id="KW-0597">Phosphoprotein</keyword>
<dbReference type="GO" id="GO:0016282">
    <property type="term" value="C:eukaryotic 43S preinitiation complex"/>
    <property type="evidence" value="ECO:0007669"/>
    <property type="project" value="UniProtKB-UniRule"/>
</dbReference>
<dbReference type="Gene3D" id="1.10.10.10">
    <property type="entry name" value="Winged helix-like DNA-binding domain superfamily/Winged helix DNA-binding domain"/>
    <property type="match status" value="1"/>
</dbReference>
<keyword evidence="4 6" id="KW-0648">Protein biosynthesis</keyword>
<keyword evidence="10" id="KW-1185">Reference proteome</keyword>
<evidence type="ECO:0000256" key="6">
    <source>
        <dbReference type="HAMAP-Rule" id="MF_03002"/>
    </source>
</evidence>
<proteinExistence type="inferred from homology"/>
<dbReference type="PANTHER" id="PTHR13937">
    <property type="entry name" value="EUKARYOTIC TRANSLATION INITATION FACTOR 3, SUBUNIT 8 EIF3S8 -RELATED"/>
    <property type="match status" value="1"/>
</dbReference>
<dbReference type="GO" id="GO:0003723">
    <property type="term" value="F:RNA binding"/>
    <property type="evidence" value="ECO:0007669"/>
    <property type="project" value="InterPro"/>
</dbReference>
<dbReference type="GO" id="GO:0003743">
    <property type="term" value="F:translation initiation factor activity"/>
    <property type="evidence" value="ECO:0007669"/>
    <property type="project" value="UniProtKB-UniRule"/>
</dbReference>
<dbReference type="InterPro" id="IPR036390">
    <property type="entry name" value="WH_DNA-bd_sf"/>
</dbReference>
<dbReference type="InterPro" id="IPR027516">
    <property type="entry name" value="EIF3C"/>
</dbReference>
<dbReference type="Pfam" id="PF05470">
    <property type="entry name" value="eIF-3c_N"/>
    <property type="match status" value="1"/>
</dbReference>
<dbReference type="InterPro" id="IPR000717">
    <property type="entry name" value="PCI_dom"/>
</dbReference>
<dbReference type="HAMAP" id="MF_03002">
    <property type="entry name" value="eIF3c"/>
    <property type="match status" value="1"/>
</dbReference>
<dbReference type="GO" id="GO:0031369">
    <property type="term" value="F:translation initiation factor binding"/>
    <property type="evidence" value="ECO:0007669"/>
    <property type="project" value="InterPro"/>
</dbReference>
<reference evidence="9" key="1">
    <citation type="submission" date="2025-08" db="UniProtKB">
        <authorList>
            <consortium name="Ensembl"/>
        </authorList>
    </citation>
    <scope>IDENTIFICATION</scope>
</reference>
<dbReference type="InterPro" id="IPR008905">
    <property type="entry name" value="EIF3C_N_dom"/>
</dbReference>
<feature type="domain" description="PCI" evidence="8">
    <location>
        <begin position="592"/>
        <end position="768"/>
    </location>
</feature>
<organism evidence="9 10">
    <name type="scientific">Oreochromis aureus</name>
    <name type="common">Israeli tilapia</name>
    <name type="synonym">Chromis aureus</name>
    <dbReference type="NCBI Taxonomy" id="47969"/>
    <lineage>
        <taxon>Eukaryota</taxon>
        <taxon>Metazoa</taxon>
        <taxon>Chordata</taxon>
        <taxon>Craniata</taxon>
        <taxon>Vertebrata</taxon>
        <taxon>Euteleostomi</taxon>
        <taxon>Actinopterygii</taxon>
        <taxon>Neopterygii</taxon>
        <taxon>Teleostei</taxon>
        <taxon>Neoteleostei</taxon>
        <taxon>Acanthomorphata</taxon>
        <taxon>Ovalentaria</taxon>
        <taxon>Cichlomorphae</taxon>
        <taxon>Cichliformes</taxon>
        <taxon>Cichlidae</taxon>
        <taxon>African cichlids</taxon>
        <taxon>Pseudocrenilabrinae</taxon>
        <taxon>Oreochromini</taxon>
        <taxon>Oreochromis</taxon>
    </lineage>
</organism>
<dbReference type="Pfam" id="PF26569">
    <property type="entry name" value="EIF3CL_C"/>
    <property type="match status" value="1"/>
</dbReference>
<dbReference type="FunFam" id="1.10.10.10:FF:000461">
    <property type="entry name" value="Eukaryotic translation initiation factor 3 subunit C"/>
    <property type="match status" value="1"/>
</dbReference>
<dbReference type="PROSITE" id="PS50250">
    <property type="entry name" value="PCI"/>
    <property type="match status" value="1"/>
</dbReference>
<dbReference type="SMART" id="SM00088">
    <property type="entry name" value="PINT"/>
    <property type="match status" value="1"/>
</dbReference>
<feature type="region of interest" description="Disordered" evidence="7">
    <location>
        <begin position="1"/>
        <end position="27"/>
    </location>
</feature>
<dbReference type="InterPro" id="IPR058999">
    <property type="entry name" value="EIF3CL_C"/>
</dbReference>
<comment type="subunit">
    <text evidence="6">Component of the eukaryotic translation initiation factor 3 (eIF-3) complex, which is composed of 13 subunits: EIF3A, EIF3B, EIF3C, EIF3D, EIF3E, EIF3F, EIF3G, EIF3H, EIF3I, EIF3J, EIF3K, EIF3L and EIF3M.</text>
</comment>
<evidence type="ECO:0000256" key="4">
    <source>
        <dbReference type="ARBA" id="ARBA00022917"/>
    </source>
</evidence>
<dbReference type="Ensembl" id="ENSOABT00000008313.2">
    <property type="protein sequence ID" value="ENSOABP00000008015.2"/>
    <property type="gene ID" value="ENSOABG00000004386.2"/>
</dbReference>
<feature type="compositionally biased region" description="Basic and acidic residues" evidence="7">
    <location>
        <begin position="1"/>
        <end position="10"/>
    </location>
</feature>
<feature type="region of interest" description="Disordered" evidence="7">
    <location>
        <begin position="192"/>
        <end position="221"/>
    </location>
</feature>
<comment type="similarity">
    <text evidence="6">Belongs to the eIF-3 subunit C family.</text>
</comment>
<evidence type="ECO:0000256" key="7">
    <source>
        <dbReference type="SAM" id="MobiDB-lite"/>
    </source>
</evidence>
<accession>A0A668S0M6</accession>
<comment type="function">
    <text evidence="6">Component of the eukaryotic translation initiation factor 3 (eIF-3) complex, which is involved in protein synthesis of a specialized repertoire of mRNAs and, together with other initiation factors, stimulates binding of mRNA and methionyl-tRNAi to the 40S ribosome. The eIF-3 complex specifically targets and initiates translation of a subset of mRNAs involved in cell proliferation.</text>
</comment>